<dbReference type="Proteomes" id="UP000193978">
    <property type="component" value="Chromosome"/>
</dbReference>
<evidence type="ECO:0000313" key="3">
    <source>
        <dbReference type="Proteomes" id="UP000193978"/>
    </source>
</evidence>
<feature type="chain" id="PRO_5012190648" evidence="1">
    <location>
        <begin position="38"/>
        <end position="173"/>
    </location>
</feature>
<reference evidence="2 3" key="1">
    <citation type="submission" date="2017-02" db="EMBL/GenBank/DDBJ databases">
        <authorList>
            <person name="Peterson S.W."/>
        </authorList>
    </citation>
    <scope>NUCLEOTIDE SEQUENCE [LARGE SCALE GENOMIC DNA]</scope>
    <source>
        <strain evidence="2 3">S285</strain>
    </source>
</reference>
<name>A0A1W6MZQ5_9HYPH</name>
<proteinExistence type="predicted"/>
<accession>A0A1W6MZQ5</accession>
<protein>
    <submittedName>
        <fullName evidence="2">Uncharacterized protein</fullName>
    </submittedName>
</protein>
<evidence type="ECO:0000256" key="1">
    <source>
        <dbReference type="SAM" id="SignalP"/>
    </source>
</evidence>
<dbReference type="KEGG" id="mbry:B1812_20525"/>
<gene>
    <name evidence="2" type="ORF">B1812_20525</name>
</gene>
<sequence length="173" mass="18815">MIGFERPSRAGHRESSRLIVFILAVVCAPMTAFSASASDDPASSCASVGTDDRVRPITAGLVAPAIRLFGMQGQSDEARSMQESTVYRCMRSAVWLCNHGANLTCAKADTRLSIPSVTAFCQQNPNEAFVPMVVTGHDVNHSWGCVRGQARVKETEELDERGFIADQWKRLAP</sequence>
<dbReference type="AlphaFoldDB" id="A0A1W6MZQ5"/>
<dbReference type="RefSeq" id="WP_085773220.1">
    <property type="nucleotide sequence ID" value="NZ_AP027149.1"/>
</dbReference>
<organism evidence="2 3">
    <name type="scientific">Methylocystis bryophila</name>
    <dbReference type="NCBI Taxonomy" id="655015"/>
    <lineage>
        <taxon>Bacteria</taxon>
        <taxon>Pseudomonadati</taxon>
        <taxon>Pseudomonadota</taxon>
        <taxon>Alphaproteobacteria</taxon>
        <taxon>Hyphomicrobiales</taxon>
        <taxon>Methylocystaceae</taxon>
        <taxon>Methylocystis</taxon>
    </lineage>
</organism>
<feature type="signal peptide" evidence="1">
    <location>
        <begin position="1"/>
        <end position="37"/>
    </location>
</feature>
<keyword evidence="3" id="KW-1185">Reference proteome</keyword>
<evidence type="ECO:0000313" key="2">
    <source>
        <dbReference type="EMBL" id="ARN83072.1"/>
    </source>
</evidence>
<keyword evidence="1" id="KW-0732">Signal</keyword>
<dbReference type="EMBL" id="CP019948">
    <property type="protein sequence ID" value="ARN83072.1"/>
    <property type="molecule type" value="Genomic_DNA"/>
</dbReference>